<organism evidence="3 4">
    <name type="scientific">Legionella sainthelensi</name>
    <dbReference type="NCBI Taxonomy" id="28087"/>
    <lineage>
        <taxon>Bacteria</taxon>
        <taxon>Pseudomonadati</taxon>
        <taxon>Pseudomonadota</taxon>
        <taxon>Gammaproteobacteria</taxon>
        <taxon>Legionellales</taxon>
        <taxon>Legionellaceae</taxon>
        <taxon>Legionella</taxon>
    </lineage>
</organism>
<dbReference type="PATRIC" id="fig|28087.4.peg.1762"/>
<dbReference type="Gene3D" id="3.40.50.720">
    <property type="entry name" value="NAD(P)-binding Rossmann-like Domain"/>
    <property type="match status" value="1"/>
</dbReference>
<accession>A0A0W0YMQ6</accession>
<evidence type="ECO:0000313" key="4">
    <source>
        <dbReference type="Proteomes" id="UP000054621"/>
    </source>
</evidence>
<evidence type="ECO:0000259" key="2">
    <source>
        <dbReference type="Pfam" id="PF01370"/>
    </source>
</evidence>
<feature type="domain" description="NAD-dependent epimerase/dehydratase" evidence="2">
    <location>
        <begin position="11"/>
        <end position="210"/>
    </location>
</feature>
<dbReference type="eggNOG" id="COG0451">
    <property type="taxonomic scope" value="Bacteria"/>
</dbReference>
<comment type="caution">
    <text evidence="3">The sequence shown here is derived from an EMBL/GenBank/DDBJ whole genome shotgun (WGS) entry which is preliminary data.</text>
</comment>
<reference evidence="3 4" key="1">
    <citation type="submission" date="2015-11" db="EMBL/GenBank/DDBJ databases">
        <title>Genomic analysis of 38 Legionella species identifies large and diverse effector repertoires.</title>
        <authorList>
            <person name="Burstein D."/>
            <person name="Amaro F."/>
            <person name="Zusman T."/>
            <person name="Lifshitz Z."/>
            <person name="Cohen O."/>
            <person name="Gilbert J.A."/>
            <person name="Pupko T."/>
            <person name="Shuman H.A."/>
            <person name="Segal G."/>
        </authorList>
    </citation>
    <scope>NUCLEOTIDE SEQUENCE [LARGE SCALE GENOMIC DNA]</scope>
    <source>
        <strain evidence="3 4">Mt.St.Helens-4</strain>
    </source>
</reference>
<gene>
    <name evidence="3" type="ORF">Lsai_1645</name>
</gene>
<dbReference type="AlphaFoldDB" id="A0A0W0YMQ6"/>
<dbReference type="OrthoDB" id="9808276at2"/>
<dbReference type="Pfam" id="PF01370">
    <property type="entry name" value="Epimerase"/>
    <property type="match status" value="1"/>
</dbReference>
<dbReference type="PANTHER" id="PTHR43574">
    <property type="entry name" value="EPIMERASE-RELATED"/>
    <property type="match status" value="1"/>
</dbReference>
<proteinExistence type="predicted"/>
<dbReference type="EMBL" id="LNYV01000015">
    <property type="protein sequence ID" value="KTD58123.1"/>
    <property type="molecule type" value="Genomic_DNA"/>
</dbReference>
<sequence length="294" mass="33129">MTPSFFIFGFGYTANRLARKLIQAGFSVVGTTRQERKKAMNHPPAITLIDFESSNLEYHLSQSTHILISVPPAEAVGDLVLSYYATLIKRHAVHIEWIGYLSSTGVYGDHQGNWVNEESICTPKSSSGTMRLEAEKSWLSYAKSMQLPLHLFRLAGIYGSERNPLERIQSGKKFSIFKEGQVFSRIHVDDIVSVLLASIQKPHPLSLYNVADDEPAASHVVDAYAASLLHHLPLPLIPFGEASLSPREREFYLGNRRVSNLKIKKELGVVLQYPSFREGLTQIWSEDFEQKNRN</sequence>
<keyword evidence="1" id="KW-0520">NAD</keyword>
<dbReference type="RefSeq" id="WP_027271933.1">
    <property type="nucleotide sequence ID" value="NZ_CAAAJE010000047.1"/>
</dbReference>
<dbReference type="CDD" id="cd05266">
    <property type="entry name" value="SDR_a4"/>
    <property type="match status" value="1"/>
</dbReference>
<evidence type="ECO:0000313" key="3">
    <source>
        <dbReference type="EMBL" id="KTD58123.1"/>
    </source>
</evidence>
<dbReference type="SUPFAM" id="SSF51735">
    <property type="entry name" value="NAD(P)-binding Rossmann-fold domains"/>
    <property type="match status" value="1"/>
</dbReference>
<protein>
    <submittedName>
        <fullName evidence="3">NAD-dependent epimerase/dehydratase</fullName>
    </submittedName>
</protein>
<evidence type="ECO:0000256" key="1">
    <source>
        <dbReference type="ARBA" id="ARBA00023027"/>
    </source>
</evidence>
<dbReference type="Proteomes" id="UP000054621">
    <property type="component" value="Unassembled WGS sequence"/>
</dbReference>
<name>A0A0W0YMQ6_9GAMM</name>
<dbReference type="STRING" id="28087.Lsai_1645"/>
<dbReference type="InterPro" id="IPR036291">
    <property type="entry name" value="NAD(P)-bd_dom_sf"/>
</dbReference>
<dbReference type="InterPro" id="IPR001509">
    <property type="entry name" value="Epimerase_deHydtase"/>
</dbReference>